<evidence type="ECO:0000313" key="3">
    <source>
        <dbReference type="EMBL" id="KAG2305572.1"/>
    </source>
</evidence>
<feature type="chain" id="PRO_5036479249" evidence="2">
    <location>
        <begin position="25"/>
        <end position="131"/>
    </location>
</feature>
<dbReference type="AlphaFoldDB" id="A0A8X7SFY4"/>
<gene>
    <name evidence="3" type="ORF">Bca52824_034223</name>
</gene>
<sequence>MCHHMANMLVTMEVILAIMEVVLVEDMEVMRLMVREVVDISGTSSGAYAEGSTANAGAAGCYNGSSGYGSGNTYGSNNGGFSGDNQFGGNPVSNSSQFGGDSTQFGSMEKAEMENGSVGDYADETDVAKRA</sequence>
<feature type="compositionally biased region" description="Gly residues" evidence="1">
    <location>
        <begin position="73"/>
        <end position="82"/>
    </location>
</feature>
<reference evidence="3 4" key="1">
    <citation type="submission" date="2020-02" db="EMBL/GenBank/DDBJ databases">
        <authorList>
            <person name="Ma Q."/>
            <person name="Huang Y."/>
            <person name="Song X."/>
            <person name="Pei D."/>
        </authorList>
    </citation>
    <scope>NUCLEOTIDE SEQUENCE [LARGE SCALE GENOMIC DNA]</scope>
    <source>
        <strain evidence="3">Sxm20200214</strain>
        <tissue evidence="3">Leaf</tissue>
    </source>
</reference>
<name>A0A8X7SFY4_BRACI</name>
<evidence type="ECO:0000256" key="1">
    <source>
        <dbReference type="SAM" id="MobiDB-lite"/>
    </source>
</evidence>
<keyword evidence="4" id="KW-1185">Reference proteome</keyword>
<comment type="caution">
    <text evidence="3">The sequence shown here is derived from an EMBL/GenBank/DDBJ whole genome shotgun (WGS) entry which is preliminary data.</text>
</comment>
<feature type="compositionally biased region" description="Polar residues" evidence="1">
    <location>
        <begin position="84"/>
        <end position="106"/>
    </location>
</feature>
<dbReference type="EMBL" id="JAAMPC010000007">
    <property type="protein sequence ID" value="KAG2305572.1"/>
    <property type="molecule type" value="Genomic_DNA"/>
</dbReference>
<dbReference type="Proteomes" id="UP000886595">
    <property type="component" value="Unassembled WGS sequence"/>
</dbReference>
<dbReference type="OrthoDB" id="10576670at2759"/>
<evidence type="ECO:0000256" key="2">
    <source>
        <dbReference type="SAM" id="SignalP"/>
    </source>
</evidence>
<keyword evidence="2" id="KW-0732">Signal</keyword>
<organism evidence="3 4">
    <name type="scientific">Brassica carinata</name>
    <name type="common">Ethiopian mustard</name>
    <name type="synonym">Abyssinian cabbage</name>
    <dbReference type="NCBI Taxonomy" id="52824"/>
    <lineage>
        <taxon>Eukaryota</taxon>
        <taxon>Viridiplantae</taxon>
        <taxon>Streptophyta</taxon>
        <taxon>Embryophyta</taxon>
        <taxon>Tracheophyta</taxon>
        <taxon>Spermatophyta</taxon>
        <taxon>Magnoliopsida</taxon>
        <taxon>eudicotyledons</taxon>
        <taxon>Gunneridae</taxon>
        <taxon>Pentapetalae</taxon>
        <taxon>rosids</taxon>
        <taxon>malvids</taxon>
        <taxon>Brassicales</taxon>
        <taxon>Brassicaceae</taxon>
        <taxon>Brassiceae</taxon>
        <taxon>Brassica</taxon>
    </lineage>
</organism>
<evidence type="ECO:0000313" key="4">
    <source>
        <dbReference type="Proteomes" id="UP000886595"/>
    </source>
</evidence>
<accession>A0A8X7SFY4</accession>
<proteinExistence type="predicted"/>
<protein>
    <submittedName>
        <fullName evidence="3">Uncharacterized protein</fullName>
    </submittedName>
</protein>
<feature type="signal peptide" evidence="2">
    <location>
        <begin position="1"/>
        <end position="24"/>
    </location>
</feature>
<feature type="region of interest" description="Disordered" evidence="1">
    <location>
        <begin position="73"/>
        <end position="131"/>
    </location>
</feature>